<keyword evidence="3" id="KW-1185">Reference proteome</keyword>
<name>A0ABQ6A7U7_9PROT</name>
<organism evidence="2 3">
    <name type="scientific">Acidocella aquatica</name>
    <dbReference type="NCBI Taxonomy" id="1922313"/>
    <lineage>
        <taxon>Bacteria</taxon>
        <taxon>Pseudomonadati</taxon>
        <taxon>Pseudomonadota</taxon>
        <taxon>Alphaproteobacteria</taxon>
        <taxon>Acetobacterales</taxon>
        <taxon>Acidocellaceae</taxon>
        <taxon>Acidocella</taxon>
    </lineage>
</organism>
<dbReference type="Proteomes" id="UP001156641">
    <property type="component" value="Unassembled WGS sequence"/>
</dbReference>
<comment type="caution">
    <text evidence="2">The sequence shown here is derived from an EMBL/GenBank/DDBJ whole genome shotgun (WGS) entry which is preliminary data.</text>
</comment>
<gene>
    <name evidence="2" type="ORF">GCM10010909_16110</name>
</gene>
<dbReference type="Gene3D" id="1.10.443.10">
    <property type="entry name" value="Intergrase catalytic core"/>
    <property type="match status" value="1"/>
</dbReference>
<keyword evidence="1" id="KW-0233">DNA recombination</keyword>
<protein>
    <recommendedName>
        <fullName evidence="4">Tyr recombinase domain-containing protein</fullName>
    </recommendedName>
</protein>
<evidence type="ECO:0000313" key="3">
    <source>
        <dbReference type="Proteomes" id="UP001156641"/>
    </source>
</evidence>
<accession>A0ABQ6A7U7</accession>
<evidence type="ECO:0008006" key="4">
    <source>
        <dbReference type="Google" id="ProtNLM"/>
    </source>
</evidence>
<sequence>MPKNPDPRRKWRRLHEWPAAYRQAWQEATAPGDDLDEASYGKSLRPSSLDTMARNFGRWLTFLDGRGELDDRVPPAQMVTPARIADYLRELQEMGYCAQSSVLAISGISCAMRILAPTRDWRWIWAPNGVKLSPHLKGRRKEFPVPHPSELYGWGLELLAQADAQKRPQRRLAQYRDGLIICLLASRAIRRRSFAAMQIGKHLFRNADGWRLKFEPEDVKNRRWIEFDAPKTLTPWINRYVSEIRPALLLRTMKSVTANGIAKAATALWVSSDGTALTEAGLTTAMWNRSGRKFTLPFATHRFRHAVGTHAPVDDPEHPGIATSLLSIGARMHAKHYNRARDHVAETKYYSAIEEERKKSKLVAKHLIAQNRKSNDES</sequence>
<evidence type="ECO:0000313" key="2">
    <source>
        <dbReference type="EMBL" id="GLR66931.1"/>
    </source>
</evidence>
<dbReference type="InterPro" id="IPR013762">
    <property type="entry name" value="Integrase-like_cat_sf"/>
</dbReference>
<dbReference type="EMBL" id="BSOS01000043">
    <property type="protein sequence ID" value="GLR66931.1"/>
    <property type="molecule type" value="Genomic_DNA"/>
</dbReference>
<dbReference type="SUPFAM" id="SSF56349">
    <property type="entry name" value="DNA breaking-rejoining enzymes"/>
    <property type="match status" value="1"/>
</dbReference>
<dbReference type="RefSeq" id="WP_284257632.1">
    <property type="nucleotide sequence ID" value="NZ_BSOS01000043.1"/>
</dbReference>
<evidence type="ECO:0000256" key="1">
    <source>
        <dbReference type="ARBA" id="ARBA00023172"/>
    </source>
</evidence>
<reference evidence="3" key="1">
    <citation type="journal article" date="2019" name="Int. J. Syst. Evol. Microbiol.">
        <title>The Global Catalogue of Microorganisms (GCM) 10K type strain sequencing project: providing services to taxonomists for standard genome sequencing and annotation.</title>
        <authorList>
            <consortium name="The Broad Institute Genomics Platform"/>
            <consortium name="The Broad Institute Genome Sequencing Center for Infectious Disease"/>
            <person name="Wu L."/>
            <person name="Ma J."/>
        </authorList>
    </citation>
    <scope>NUCLEOTIDE SEQUENCE [LARGE SCALE GENOMIC DNA]</scope>
    <source>
        <strain evidence="3">NBRC 112502</strain>
    </source>
</reference>
<dbReference type="InterPro" id="IPR011010">
    <property type="entry name" value="DNA_brk_join_enz"/>
</dbReference>
<proteinExistence type="predicted"/>